<evidence type="ECO:0000313" key="1">
    <source>
        <dbReference type="EMBL" id="ARM76365.1"/>
    </source>
</evidence>
<dbReference type="KEGG" id="aman:B6F84_10240"/>
<accession>A0A1W6K1I5</accession>
<name>A0A1W6K1I5_9CREN</name>
<dbReference type="GeneID" id="41591307"/>
<dbReference type="EMBL" id="CP020477">
    <property type="protein sequence ID" value="ARM76365.1"/>
    <property type="molecule type" value="Genomic_DNA"/>
</dbReference>
<dbReference type="OrthoDB" id="41382at2157"/>
<evidence type="ECO:0008006" key="3">
    <source>
        <dbReference type="Google" id="ProtNLM"/>
    </source>
</evidence>
<sequence length="83" mass="9703">MTNKKEKRTAIITQSDFLYGICVFRGQFLEHLFLDKNKDKLINSFKTSSIYNEVNTFDEDPLLKSICQNILDKLSQKINKIKS</sequence>
<reference evidence="1 2" key="1">
    <citation type="submission" date="2017-03" db="EMBL/GenBank/DDBJ databases">
        <title>Sulfur activation and transportation mechanism of thermophilic Archaea Acidianus manzaensis YN-25.</title>
        <authorList>
            <person name="Ma Y."/>
            <person name="Yang Y."/>
            <person name="Xia J."/>
        </authorList>
    </citation>
    <scope>NUCLEOTIDE SEQUENCE [LARGE SCALE GENOMIC DNA]</scope>
    <source>
        <strain evidence="1 2">YN-25</strain>
    </source>
</reference>
<keyword evidence="2" id="KW-1185">Reference proteome</keyword>
<dbReference type="STRING" id="282676.B6F84_10240"/>
<proteinExistence type="predicted"/>
<dbReference type="AlphaFoldDB" id="A0A1W6K1I5"/>
<organism evidence="1 2">
    <name type="scientific">Acidianus manzaensis</name>
    <dbReference type="NCBI Taxonomy" id="282676"/>
    <lineage>
        <taxon>Archaea</taxon>
        <taxon>Thermoproteota</taxon>
        <taxon>Thermoprotei</taxon>
        <taxon>Sulfolobales</taxon>
        <taxon>Sulfolobaceae</taxon>
        <taxon>Acidianus</taxon>
    </lineage>
</organism>
<gene>
    <name evidence="1" type="ORF">B6F84_10240</name>
</gene>
<dbReference type="RefSeq" id="WP_148692155.1">
    <property type="nucleotide sequence ID" value="NZ_CP020477.1"/>
</dbReference>
<protein>
    <recommendedName>
        <fullName evidence="3">DNA-directed RNA polymerase subunit M</fullName>
    </recommendedName>
</protein>
<dbReference type="Proteomes" id="UP000193404">
    <property type="component" value="Chromosome"/>
</dbReference>
<evidence type="ECO:0000313" key="2">
    <source>
        <dbReference type="Proteomes" id="UP000193404"/>
    </source>
</evidence>